<dbReference type="EMBL" id="AP006500">
    <property type="protein sequence ID" value="BAM82548.1"/>
    <property type="molecule type" value="Genomic_DNA"/>
</dbReference>
<dbReference type="InterPro" id="IPR016166">
    <property type="entry name" value="FAD-bd_PCMH"/>
</dbReference>
<dbReference type="RefSeq" id="XP_005538584.1">
    <property type="nucleotide sequence ID" value="XM_005538527.1"/>
</dbReference>
<dbReference type="GO" id="GO:0016491">
    <property type="term" value="F:oxidoreductase activity"/>
    <property type="evidence" value="ECO:0007669"/>
    <property type="project" value="UniProtKB-KW"/>
</dbReference>
<dbReference type="InterPro" id="IPR016167">
    <property type="entry name" value="FAD-bd_PCMH_sub1"/>
</dbReference>
<comment type="similarity">
    <text evidence="2">Belongs to the FAD-binding oxidoreductase/transferase type 4 family.</text>
</comment>
<evidence type="ECO:0000256" key="4">
    <source>
        <dbReference type="ARBA" id="ARBA00022827"/>
    </source>
</evidence>
<dbReference type="OMA" id="YNEDWMR"/>
<dbReference type="Pfam" id="PF01565">
    <property type="entry name" value="FAD_binding_4"/>
    <property type="match status" value="1"/>
</dbReference>
<dbReference type="InterPro" id="IPR006094">
    <property type="entry name" value="Oxid_FAD_bind_N"/>
</dbReference>
<dbReference type="InterPro" id="IPR051264">
    <property type="entry name" value="FAD-oxidored/transferase_4"/>
</dbReference>
<dbReference type="STRING" id="280699.M1VLG7"/>
<keyword evidence="3" id="KW-0285">Flavoprotein</keyword>
<dbReference type="SUPFAM" id="SSF56176">
    <property type="entry name" value="FAD-binding/transporter-associated domain-like"/>
    <property type="match status" value="1"/>
</dbReference>
<dbReference type="InterPro" id="IPR016171">
    <property type="entry name" value="Vanillyl_alc_oxidase_C-sub2"/>
</dbReference>
<dbReference type="FunFam" id="1.10.45.10:FF:000001">
    <property type="entry name" value="D-lactate dehydrogenase mitochondrial"/>
    <property type="match status" value="1"/>
</dbReference>
<dbReference type="InterPro" id="IPR016169">
    <property type="entry name" value="FAD-bd_PCMH_sub2"/>
</dbReference>
<comment type="cofactor">
    <cofactor evidence="1">
        <name>FAD</name>
        <dbReference type="ChEBI" id="CHEBI:57692"/>
    </cofactor>
</comment>
<dbReference type="GO" id="GO:0071949">
    <property type="term" value="F:FAD binding"/>
    <property type="evidence" value="ECO:0007669"/>
    <property type="project" value="InterPro"/>
</dbReference>
<evidence type="ECO:0000256" key="3">
    <source>
        <dbReference type="ARBA" id="ARBA00022630"/>
    </source>
</evidence>
<proteinExistence type="inferred from homology"/>
<dbReference type="GO" id="GO:0005739">
    <property type="term" value="C:mitochondrion"/>
    <property type="evidence" value="ECO:0007669"/>
    <property type="project" value="TreeGrafter"/>
</dbReference>
<dbReference type="eggNOG" id="KOG1232">
    <property type="taxonomic scope" value="Eukaryota"/>
</dbReference>
<gene>
    <name evidence="7" type="ORF">CYME_CMR349C</name>
</gene>
<dbReference type="InterPro" id="IPR004113">
    <property type="entry name" value="FAD-bd_oxidored_4_C"/>
</dbReference>
<dbReference type="GeneID" id="16996979"/>
<reference evidence="7 8" key="2">
    <citation type="journal article" date="2007" name="BMC Biol.">
        <title>A 100%-complete sequence reveals unusually simple genomic features in the hot-spring red alga Cyanidioschyzon merolae.</title>
        <authorList>
            <person name="Nozaki H."/>
            <person name="Takano H."/>
            <person name="Misumi O."/>
            <person name="Terasawa K."/>
            <person name="Matsuzaki M."/>
            <person name="Maruyama S."/>
            <person name="Nishida K."/>
            <person name="Yagisawa F."/>
            <person name="Yoshida Y."/>
            <person name="Fujiwara T."/>
            <person name="Takio S."/>
            <person name="Tamura K."/>
            <person name="Chung S.J."/>
            <person name="Nakamura S."/>
            <person name="Kuroiwa H."/>
            <person name="Tanaka K."/>
            <person name="Sato N."/>
            <person name="Kuroiwa T."/>
        </authorList>
    </citation>
    <scope>NUCLEOTIDE SEQUENCE [LARGE SCALE GENOMIC DNA]</scope>
    <source>
        <strain evidence="7 8">10D</strain>
    </source>
</reference>
<dbReference type="PANTHER" id="PTHR43716:SF1">
    <property type="entry name" value="D-2-HYDROXYGLUTARATE DEHYDROGENASE, MITOCHONDRIAL"/>
    <property type="match status" value="1"/>
</dbReference>
<accession>M1VLG7</accession>
<dbReference type="InterPro" id="IPR016164">
    <property type="entry name" value="FAD-linked_Oxase-like_C"/>
</dbReference>
<organism evidence="7 8">
    <name type="scientific">Cyanidioschyzon merolae (strain NIES-3377 / 10D)</name>
    <name type="common">Unicellular red alga</name>
    <dbReference type="NCBI Taxonomy" id="280699"/>
    <lineage>
        <taxon>Eukaryota</taxon>
        <taxon>Rhodophyta</taxon>
        <taxon>Bangiophyceae</taxon>
        <taxon>Cyanidiales</taxon>
        <taxon>Cyanidiaceae</taxon>
        <taxon>Cyanidioschyzon</taxon>
    </lineage>
</organism>
<dbReference type="Gene3D" id="3.30.70.2190">
    <property type="match status" value="1"/>
</dbReference>
<dbReference type="HOGENOM" id="CLU_017779_4_1_1"/>
<dbReference type="FunFam" id="3.30.43.10:FF:000011">
    <property type="entry name" value="D-lactate dehydrogenase (Cytochrome)"/>
    <property type="match status" value="1"/>
</dbReference>
<dbReference type="Proteomes" id="UP000007014">
    <property type="component" value="Chromosome 18"/>
</dbReference>
<dbReference type="PANTHER" id="PTHR43716">
    <property type="entry name" value="D-2-HYDROXYGLUTARATE DEHYDROGENASE, MITOCHONDRIAL"/>
    <property type="match status" value="1"/>
</dbReference>
<feature type="domain" description="FAD-binding PCMH-type" evidence="6">
    <location>
        <begin position="120"/>
        <end position="301"/>
    </location>
</feature>
<dbReference type="InterPro" id="IPR036318">
    <property type="entry name" value="FAD-bd_PCMH-like_sf"/>
</dbReference>
<dbReference type="Gene3D" id="1.10.45.10">
    <property type="entry name" value="Vanillyl-alcohol Oxidase, Chain A, domain 4"/>
    <property type="match status" value="1"/>
</dbReference>
<keyword evidence="5" id="KW-0560">Oxidoreductase</keyword>
<dbReference type="AlphaFoldDB" id="M1VLG7"/>
<dbReference type="OrthoDB" id="5332616at2759"/>
<dbReference type="Gene3D" id="3.30.465.10">
    <property type="match status" value="1"/>
</dbReference>
<dbReference type="Gene3D" id="3.30.70.2740">
    <property type="match status" value="1"/>
</dbReference>
<reference evidence="7 8" key="1">
    <citation type="journal article" date="2004" name="Nature">
        <title>Genome sequence of the ultrasmall unicellular red alga Cyanidioschyzon merolae 10D.</title>
        <authorList>
            <person name="Matsuzaki M."/>
            <person name="Misumi O."/>
            <person name="Shin-i T."/>
            <person name="Maruyama S."/>
            <person name="Takahara M."/>
            <person name="Miyagishima S."/>
            <person name="Mori T."/>
            <person name="Nishida K."/>
            <person name="Yagisawa F."/>
            <person name="Nishida K."/>
            <person name="Yoshida Y."/>
            <person name="Nishimura Y."/>
            <person name="Nakao S."/>
            <person name="Kobayashi T."/>
            <person name="Momoyama Y."/>
            <person name="Higashiyama T."/>
            <person name="Minoda A."/>
            <person name="Sano M."/>
            <person name="Nomoto H."/>
            <person name="Oishi K."/>
            <person name="Hayashi H."/>
            <person name="Ohta F."/>
            <person name="Nishizaka S."/>
            <person name="Haga S."/>
            <person name="Miura S."/>
            <person name="Morishita T."/>
            <person name="Kabeya Y."/>
            <person name="Terasawa K."/>
            <person name="Suzuki Y."/>
            <person name="Ishii Y."/>
            <person name="Asakawa S."/>
            <person name="Takano H."/>
            <person name="Ohta N."/>
            <person name="Kuroiwa H."/>
            <person name="Tanaka K."/>
            <person name="Shimizu N."/>
            <person name="Sugano S."/>
            <person name="Sato N."/>
            <person name="Nozaki H."/>
            <person name="Ogasawara N."/>
            <person name="Kohara Y."/>
            <person name="Kuroiwa T."/>
        </authorList>
    </citation>
    <scope>NUCLEOTIDE SEQUENCE [LARGE SCALE GENOMIC DNA]</scope>
    <source>
        <strain evidence="7 8">10D</strain>
    </source>
</reference>
<evidence type="ECO:0000313" key="7">
    <source>
        <dbReference type="EMBL" id="BAM82548.1"/>
    </source>
</evidence>
<evidence type="ECO:0000259" key="6">
    <source>
        <dbReference type="PROSITE" id="PS51387"/>
    </source>
</evidence>
<evidence type="ECO:0000256" key="5">
    <source>
        <dbReference type="ARBA" id="ARBA00023002"/>
    </source>
</evidence>
<protein>
    <submittedName>
        <fullName evidence="7">Actin interacting protein</fullName>
    </submittedName>
</protein>
<evidence type="ECO:0000256" key="2">
    <source>
        <dbReference type="ARBA" id="ARBA00008000"/>
    </source>
</evidence>
<dbReference type="SUPFAM" id="SSF55103">
    <property type="entry name" value="FAD-linked oxidases, C-terminal domain"/>
    <property type="match status" value="1"/>
</dbReference>
<sequence length="561" mass="61329">MLTQFLLHRVRSVLDKPTLGPVRTFGGGNRSTSPVDVLRTTLTFGQFGLFRRPHNTGTKFIRELQGNYAKLTEKDIATLVELARSAEPQPPPTTPATAATVSITSPDQLRSYNTDWTGEFHGNASLCLRPSTVAGVASILAYCHERNLAVTPQGGNTGLVGGSVPVFDEIILSLSRMNRILEFDEEHSTITVEAGVTLGRAEQHCRERGFCFPLDLGAKDSCQIGGNLSTNAGGSRYVRYGSLHGTVLGLEAVLADGTILDLGVGRKVRKDNTGYDLKHLFIGAEGTLGIITKATLSCSPAPTGTQVALAGLPGPFEQVRWWLREARRSLNAHLCAFEFMDNDAMTLLRAHGDGFGVPLQGSHAFYVLIECGTAADTEHRALSPLETYLDAMTRADPRVDVIMAQDLSQSAHLWGLRESLPELVRRSGPSILKYDLSLPLPSFYGTVEAVRERLRQHKLDARTFSWGHVADGNLHLNVSSEHPRDMLRSTLEPWLYDVVQQHGGSGSAEHGIGVLKTRLLERGKRPEVLQLMRRFKALLDPKGILNPYKMVDAGDAGCRRP</sequence>
<evidence type="ECO:0000313" key="8">
    <source>
        <dbReference type="Proteomes" id="UP000007014"/>
    </source>
</evidence>
<name>M1VLG7_CYAM1</name>
<evidence type="ECO:0000256" key="1">
    <source>
        <dbReference type="ARBA" id="ARBA00001974"/>
    </source>
</evidence>
<keyword evidence="8" id="KW-1185">Reference proteome</keyword>
<dbReference type="Gramene" id="CMR349CT">
    <property type="protein sequence ID" value="CMR349CT"/>
    <property type="gene ID" value="CMR349C"/>
</dbReference>
<dbReference type="PROSITE" id="PS51387">
    <property type="entry name" value="FAD_PCMH"/>
    <property type="match status" value="1"/>
</dbReference>
<keyword evidence="4" id="KW-0274">FAD</keyword>
<dbReference type="FunFam" id="3.30.465.10:FF:000001">
    <property type="entry name" value="D-2-hydroxyglutarate dehydrogenase, mitochondrial"/>
    <property type="match status" value="1"/>
</dbReference>
<dbReference type="Gene3D" id="3.30.43.10">
    <property type="entry name" value="Uridine Diphospho-n-acetylenolpyruvylglucosamine Reductase, domain 2"/>
    <property type="match status" value="1"/>
</dbReference>
<dbReference type="Pfam" id="PF02913">
    <property type="entry name" value="FAD-oxidase_C"/>
    <property type="match status" value="1"/>
</dbReference>
<dbReference type="KEGG" id="cme:CYME_CMR349C"/>